<evidence type="ECO:0000256" key="1">
    <source>
        <dbReference type="ARBA" id="ARBA00004117"/>
    </source>
</evidence>
<evidence type="ECO:0000313" key="9">
    <source>
        <dbReference type="EMBL" id="MDZ7282804.1"/>
    </source>
</evidence>
<dbReference type="InterPro" id="IPR006299">
    <property type="entry name" value="FlgC"/>
</dbReference>
<comment type="similarity">
    <text evidence="2">Belongs to the flagella basal body rod proteins family.</text>
</comment>
<evidence type="ECO:0000256" key="2">
    <source>
        <dbReference type="ARBA" id="ARBA00009677"/>
    </source>
</evidence>
<evidence type="ECO:0000256" key="6">
    <source>
        <dbReference type="RuleBase" id="RU362062"/>
    </source>
</evidence>
<evidence type="ECO:0000259" key="7">
    <source>
        <dbReference type="Pfam" id="PF00460"/>
    </source>
</evidence>
<proteinExistence type="inferred from homology"/>
<keyword evidence="9" id="KW-0969">Cilium</keyword>
<dbReference type="Pfam" id="PF00460">
    <property type="entry name" value="Flg_bb_rod"/>
    <property type="match status" value="1"/>
</dbReference>
<dbReference type="InterPro" id="IPR010930">
    <property type="entry name" value="Flg_bb/hook_C_dom"/>
</dbReference>
<evidence type="ECO:0000256" key="5">
    <source>
        <dbReference type="ARBA" id="ARBA00025933"/>
    </source>
</evidence>
<evidence type="ECO:0000259" key="8">
    <source>
        <dbReference type="Pfam" id="PF06429"/>
    </source>
</evidence>
<gene>
    <name evidence="9" type="primary">flgC</name>
    <name evidence="9" type="ORF">N4G62_12275</name>
</gene>
<reference evidence="10" key="1">
    <citation type="submission" date="2023-07" db="EMBL/GenBank/DDBJ databases">
        <title>Whole genome sequence analysis of rice epiphytic Sphingomonas sanguinis OsEp_Plm_15B2.</title>
        <authorList>
            <person name="Sahu K.P."/>
            <person name="Asharani P."/>
            <person name="Reddy B."/>
            <person name="Kumar A."/>
        </authorList>
    </citation>
    <scope>NUCLEOTIDE SEQUENCE [LARGE SCALE GENOMIC DNA]</scope>
    <source>
        <strain evidence="10">OsEp_Plm_15B2</strain>
    </source>
</reference>
<accession>A0ABU5LS89</accession>
<name>A0ABU5LS89_9SPHN</name>
<keyword evidence="9" id="KW-0282">Flagellum</keyword>
<comment type="subunit">
    <text evidence="5 6">The basal body constitutes a major portion of the flagellar organelle and consists of four rings (L,P,S, and M) mounted on a central rod. The rod consists of about 26 subunits of FlgG in the distal portion, and FlgB, FlgC and FlgF are thought to build up the proximal portion of the rod with about 6 subunits each.</text>
</comment>
<dbReference type="NCBIfam" id="TIGR01395">
    <property type="entry name" value="FlgC"/>
    <property type="match status" value="1"/>
</dbReference>
<protein>
    <recommendedName>
        <fullName evidence="3 6">Flagellar basal-body rod protein FlgC</fullName>
    </recommendedName>
</protein>
<dbReference type="Pfam" id="PF06429">
    <property type="entry name" value="Flg_bbr_C"/>
    <property type="match status" value="1"/>
</dbReference>
<dbReference type="PANTHER" id="PTHR30435:SF2">
    <property type="entry name" value="FLAGELLAR BASAL-BODY ROD PROTEIN FLGC"/>
    <property type="match status" value="1"/>
</dbReference>
<dbReference type="EMBL" id="JAOBTW010000012">
    <property type="protein sequence ID" value="MDZ7282804.1"/>
    <property type="molecule type" value="Genomic_DNA"/>
</dbReference>
<sequence length="143" mass="15578">MQAAQISRTGLDVEWQRLQVIAQNIANMNTSRSAGGQPYRAMRLLSGPARANGDFRNLVQQRDARVSGVSVLGLEPVANGVRRVHEPGHPDADAQGFVTYPDIDQAGEMALMIRTARAYEANLTAMGIAQQMYARALDLGKQQ</sequence>
<evidence type="ECO:0000256" key="4">
    <source>
        <dbReference type="ARBA" id="ARBA00023143"/>
    </source>
</evidence>
<feature type="domain" description="Flagellar basal body rod protein N-terminal" evidence="7">
    <location>
        <begin position="9"/>
        <end position="31"/>
    </location>
</feature>
<keyword evidence="9" id="KW-0966">Cell projection</keyword>
<dbReference type="InterPro" id="IPR001444">
    <property type="entry name" value="Flag_bb_rod_N"/>
</dbReference>
<dbReference type="RefSeq" id="WP_322539663.1">
    <property type="nucleotide sequence ID" value="NZ_JAOBTW010000012.1"/>
</dbReference>
<evidence type="ECO:0000256" key="3">
    <source>
        <dbReference type="ARBA" id="ARBA00017941"/>
    </source>
</evidence>
<organism evidence="9 10">
    <name type="scientific">Sphingomonas sanguinis</name>
    <dbReference type="NCBI Taxonomy" id="33051"/>
    <lineage>
        <taxon>Bacteria</taxon>
        <taxon>Pseudomonadati</taxon>
        <taxon>Pseudomonadota</taxon>
        <taxon>Alphaproteobacteria</taxon>
        <taxon>Sphingomonadales</taxon>
        <taxon>Sphingomonadaceae</taxon>
        <taxon>Sphingomonas</taxon>
    </lineage>
</organism>
<keyword evidence="4 6" id="KW-0975">Bacterial flagellum</keyword>
<comment type="caution">
    <text evidence="9">The sequence shown here is derived from an EMBL/GenBank/DDBJ whole genome shotgun (WGS) entry which is preliminary data.</text>
</comment>
<evidence type="ECO:0000313" key="10">
    <source>
        <dbReference type="Proteomes" id="UP001292182"/>
    </source>
</evidence>
<dbReference type="PANTHER" id="PTHR30435">
    <property type="entry name" value="FLAGELLAR PROTEIN"/>
    <property type="match status" value="1"/>
</dbReference>
<keyword evidence="10" id="KW-1185">Reference proteome</keyword>
<comment type="subcellular location">
    <subcellularLocation>
        <location evidence="1 6">Bacterial flagellum basal body</location>
    </subcellularLocation>
</comment>
<dbReference type="Proteomes" id="UP001292182">
    <property type="component" value="Unassembled WGS sequence"/>
</dbReference>
<feature type="domain" description="Flagellar basal-body/hook protein C-terminal" evidence="8">
    <location>
        <begin position="94"/>
        <end position="139"/>
    </location>
</feature>